<evidence type="ECO:0000256" key="1">
    <source>
        <dbReference type="ARBA" id="ARBA00004141"/>
    </source>
</evidence>
<feature type="chain" id="PRO_5040388758" description="Palmitoyltransferase" evidence="11">
    <location>
        <begin position="16"/>
        <end position="277"/>
    </location>
</feature>
<reference evidence="13" key="1">
    <citation type="submission" date="2020-11" db="EMBL/GenBank/DDBJ databases">
        <title>Kefir isolates.</title>
        <authorList>
            <person name="Marcisauskas S."/>
            <person name="Kim Y."/>
            <person name="Blasche S."/>
        </authorList>
    </citation>
    <scope>NUCLEOTIDE SEQUENCE</scope>
    <source>
        <strain evidence="13">Olga-1</strain>
    </source>
</reference>
<sequence>MIPAIFCNYFSFILAVVSDPGYLTDNDLTYNKSTKIQSEFPYDNLIYYETQCSTCKFNKPSRSKHCSVCDKCVLMFDHHCVWLNNDVAYYTYRWFLLFLFSMCYIIIYGGYLCFYSLNLFMKYSDDIPKNIHKLPFFRKYWLLIKQTNFANEVSGTILLLCILIFPLIAFFFGENLWSIYLGVTTNETGKWSYINQLIEHELLYEFIPKNGDLHTFLILNGKLANGSIQFVSLKEKTPFNSSIGGNLKQIKGWSDMDNIYDKGFWNNFFQRMFPKKL</sequence>
<evidence type="ECO:0000256" key="4">
    <source>
        <dbReference type="ARBA" id="ARBA00022989"/>
    </source>
</evidence>
<comment type="similarity">
    <text evidence="10">Belongs to the DHHC palmitoyltransferase family.</text>
</comment>
<keyword evidence="11" id="KW-0732">Signal</keyword>
<accession>A0A9P6WPB9</accession>
<keyword evidence="8 10" id="KW-0012">Acyltransferase</keyword>
<evidence type="ECO:0000256" key="8">
    <source>
        <dbReference type="ARBA" id="ARBA00023315"/>
    </source>
</evidence>
<keyword evidence="6" id="KW-0564">Palmitate</keyword>
<protein>
    <recommendedName>
        <fullName evidence="10">Palmitoyltransferase</fullName>
        <ecNumber evidence="10">2.3.1.225</ecNumber>
    </recommendedName>
</protein>
<dbReference type="EC" id="2.3.1.225" evidence="10"/>
<keyword evidence="14" id="KW-1185">Reference proteome</keyword>
<evidence type="ECO:0000256" key="7">
    <source>
        <dbReference type="ARBA" id="ARBA00023288"/>
    </source>
</evidence>
<dbReference type="GO" id="GO:0016020">
    <property type="term" value="C:membrane"/>
    <property type="evidence" value="ECO:0007669"/>
    <property type="project" value="UniProtKB-SubCell"/>
</dbReference>
<evidence type="ECO:0000256" key="11">
    <source>
        <dbReference type="SAM" id="SignalP"/>
    </source>
</evidence>
<dbReference type="OrthoDB" id="9909019at2759"/>
<evidence type="ECO:0000256" key="6">
    <source>
        <dbReference type="ARBA" id="ARBA00023139"/>
    </source>
</evidence>
<evidence type="ECO:0000313" key="13">
    <source>
        <dbReference type="EMBL" id="KAG0690771.1"/>
    </source>
</evidence>
<evidence type="ECO:0000256" key="10">
    <source>
        <dbReference type="RuleBase" id="RU079119"/>
    </source>
</evidence>
<keyword evidence="5 10" id="KW-0472">Membrane</keyword>
<dbReference type="GO" id="GO:0006612">
    <property type="term" value="P:protein targeting to membrane"/>
    <property type="evidence" value="ECO:0007669"/>
    <property type="project" value="TreeGrafter"/>
</dbReference>
<dbReference type="InterPro" id="IPR039859">
    <property type="entry name" value="PFA4/ZDH16/20/ERF2-like"/>
</dbReference>
<feature type="domain" description="Palmitoyltransferase DHHC" evidence="12">
    <location>
        <begin position="49"/>
        <end position="191"/>
    </location>
</feature>
<dbReference type="Pfam" id="PF01529">
    <property type="entry name" value="DHHC"/>
    <property type="match status" value="1"/>
</dbReference>
<dbReference type="Proteomes" id="UP000697127">
    <property type="component" value="Unassembled WGS sequence"/>
</dbReference>
<comment type="subcellular location">
    <subcellularLocation>
        <location evidence="1">Membrane</location>
        <topology evidence="1">Multi-pass membrane protein</topology>
    </subcellularLocation>
</comment>
<dbReference type="PANTHER" id="PTHR22883">
    <property type="entry name" value="ZINC FINGER DHHC DOMAIN CONTAINING PROTEIN"/>
    <property type="match status" value="1"/>
</dbReference>
<dbReference type="GO" id="GO:0019706">
    <property type="term" value="F:protein-cysteine S-palmitoyltransferase activity"/>
    <property type="evidence" value="ECO:0007669"/>
    <property type="project" value="UniProtKB-EC"/>
</dbReference>
<keyword evidence="3 10" id="KW-0812">Transmembrane</keyword>
<gene>
    <name evidence="13" type="primary">SWF1</name>
    <name evidence="13" type="ORF">C6P40_001361</name>
</gene>
<dbReference type="InterPro" id="IPR001594">
    <property type="entry name" value="Palmitoyltrfase_DHHC"/>
</dbReference>
<feature type="transmembrane region" description="Helical" evidence="10">
    <location>
        <begin position="94"/>
        <end position="117"/>
    </location>
</feature>
<proteinExistence type="inferred from homology"/>
<evidence type="ECO:0000259" key="12">
    <source>
        <dbReference type="Pfam" id="PF01529"/>
    </source>
</evidence>
<organism evidence="13 14">
    <name type="scientific">Pichia californica</name>
    <dbReference type="NCBI Taxonomy" id="460514"/>
    <lineage>
        <taxon>Eukaryota</taxon>
        <taxon>Fungi</taxon>
        <taxon>Dikarya</taxon>
        <taxon>Ascomycota</taxon>
        <taxon>Saccharomycotina</taxon>
        <taxon>Pichiomycetes</taxon>
        <taxon>Pichiales</taxon>
        <taxon>Pichiaceae</taxon>
        <taxon>Pichia</taxon>
    </lineage>
</organism>
<feature type="signal peptide" evidence="11">
    <location>
        <begin position="1"/>
        <end position="15"/>
    </location>
</feature>
<dbReference type="PROSITE" id="PS50216">
    <property type="entry name" value="DHHC"/>
    <property type="match status" value="1"/>
</dbReference>
<evidence type="ECO:0000256" key="3">
    <source>
        <dbReference type="ARBA" id="ARBA00022692"/>
    </source>
</evidence>
<keyword evidence="2 10" id="KW-0808">Transferase</keyword>
<dbReference type="EMBL" id="PUHW01000018">
    <property type="protein sequence ID" value="KAG0690771.1"/>
    <property type="molecule type" value="Genomic_DNA"/>
</dbReference>
<evidence type="ECO:0000313" key="14">
    <source>
        <dbReference type="Proteomes" id="UP000697127"/>
    </source>
</evidence>
<evidence type="ECO:0000256" key="2">
    <source>
        <dbReference type="ARBA" id="ARBA00022679"/>
    </source>
</evidence>
<comment type="caution">
    <text evidence="13">The sequence shown here is derived from an EMBL/GenBank/DDBJ whole genome shotgun (WGS) entry which is preliminary data.</text>
</comment>
<keyword evidence="4 10" id="KW-1133">Transmembrane helix</keyword>
<name>A0A9P6WPB9_9ASCO</name>
<comment type="domain">
    <text evidence="10">The DHHC domain is required for palmitoyltransferase activity.</text>
</comment>
<evidence type="ECO:0000256" key="5">
    <source>
        <dbReference type="ARBA" id="ARBA00023136"/>
    </source>
</evidence>
<dbReference type="AlphaFoldDB" id="A0A9P6WPB9"/>
<evidence type="ECO:0000256" key="9">
    <source>
        <dbReference type="ARBA" id="ARBA00048048"/>
    </source>
</evidence>
<dbReference type="GO" id="GO:0005794">
    <property type="term" value="C:Golgi apparatus"/>
    <property type="evidence" value="ECO:0007669"/>
    <property type="project" value="TreeGrafter"/>
</dbReference>
<feature type="transmembrane region" description="Helical" evidence="10">
    <location>
        <begin position="153"/>
        <end position="172"/>
    </location>
</feature>
<comment type="catalytic activity">
    <reaction evidence="9 10">
        <text>L-cysteinyl-[protein] + hexadecanoyl-CoA = S-hexadecanoyl-L-cysteinyl-[protein] + CoA</text>
        <dbReference type="Rhea" id="RHEA:36683"/>
        <dbReference type="Rhea" id="RHEA-COMP:10131"/>
        <dbReference type="Rhea" id="RHEA-COMP:11032"/>
        <dbReference type="ChEBI" id="CHEBI:29950"/>
        <dbReference type="ChEBI" id="CHEBI:57287"/>
        <dbReference type="ChEBI" id="CHEBI:57379"/>
        <dbReference type="ChEBI" id="CHEBI:74151"/>
        <dbReference type="EC" id="2.3.1.225"/>
    </reaction>
</comment>
<dbReference type="GO" id="GO:0005783">
    <property type="term" value="C:endoplasmic reticulum"/>
    <property type="evidence" value="ECO:0007669"/>
    <property type="project" value="TreeGrafter"/>
</dbReference>
<keyword evidence="7" id="KW-0449">Lipoprotein</keyword>